<keyword evidence="1" id="KW-0472">Membrane</keyword>
<reference evidence="2" key="1">
    <citation type="journal article" date="2015" name="Nature">
        <title>Complex archaea that bridge the gap between prokaryotes and eukaryotes.</title>
        <authorList>
            <person name="Spang A."/>
            <person name="Saw J.H."/>
            <person name="Jorgensen S.L."/>
            <person name="Zaremba-Niedzwiedzka K."/>
            <person name="Martijn J."/>
            <person name="Lind A.E."/>
            <person name="van Eijk R."/>
            <person name="Schleper C."/>
            <person name="Guy L."/>
            <person name="Ettema T.J."/>
        </authorList>
    </citation>
    <scope>NUCLEOTIDE SEQUENCE</scope>
</reference>
<dbReference type="EMBL" id="LAZR01009448">
    <property type="protein sequence ID" value="KKM72554.1"/>
    <property type="molecule type" value="Genomic_DNA"/>
</dbReference>
<feature type="transmembrane region" description="Helical" evidence="1">
    <location>
        <begin position="58"/>
        <end position="78"/>
    </location>
</feature>
<name>A0A0F9JRN4_9ZZZZ</name>
<evidence type="ECO:0000256" key="1">
    <source>
        <dbReference type="SAM" id="Phobius"/>
    </source>
</evidence>
<evidence type="ECO:0000313" key="2">
    <source>
        <dbReference type="EMBL" id="KKM72554.1"/>
    </source>
</evidence>
<evidence type="ECO:0008006" key="3">
    <source>
        <dbReference type="Google" id="ProtNLM"/>
    </source>
</evidence>
<keyword evidence="1" id="KW-1133">Transmembrane helix</keyword>
<feature type="transmembrane region" description="Helical" evidence="1">
    <location>
        <begin position="6"/>
        <end position="25"/>
    </location>
</feature>
<accession>A0A0F9JRN4</accession>
<feature type="transmembrane region" description="Helical" evidence="1">
    <location>
        <begin position="32"/>
        <end position="52"/>
    </location>
</feature>
<comment type="caution">
    <text evidence="2">The sequence shown here is derived from an EMBL/GenBank/DDBJ whole genome shotgun (WGS) entry which is preliminary data.</text>
</comment>
<dbReference type="AlphaFoldDB" id="A0A0F9JRN4"/>
<organism evidence="2">
    <name type="scientific">marine sediment metagenome</name>
    <dbReference type="NCBI Taxonomy" id="412755"/>
    <lineage>
        <taxon>unclassified sequences</taxon>
        <taxon>metagenomes</taxon>
        <taxon>ecological metagenomes</taxon>
    </lineage>
</organism>
<gene>
    <name evidence="2" type="ORF">LCGC14_1419300</name>
</gene>
<proteinExistence type="predicted"/>
<protein>
    <recommendedName>
        <fullName evidence="3">Lipid A biosynthesis N-terminal domain-containing protein</fullName>
    </recommendedName>
</protein>
<sequence length="87" mass="10018">MYSFWLTIINISAIILVIALKWYLAKGILKPVYYLGIVASCLFTCVNIMLYVHDSTQWSIMLLNIMNAYAVVMNVVGLKRLKKEKED</sequence>
<keyword evidence="1" id="KW-0812">Transmembrane</keyword>